<reference evidence="1" key="1">
    <citation type="journal article" date="2014" name="Nat. Commun.">
        <title>The rainbow trout genome provides novel insights into evolution after whole-genome duplication in vertebrates.</title>
        <authorList>
            <person name="Berthelot C."/>
            <person name="Brunet F."/>
            <person name="Chalopin D."/>
            <person name="Juanchich A."/>
            <person name="Bernard M."/>
            <person name="Noel B."/>
            <person name="Bento P."/>
            <person name="Da Silva C."/>
            <person name="Labadie K."/>
            <person name="Alberti A."/>
            <person name="Aury J.M."/>
            <person name="Louis A."/>
            <person name="Dehais P."/>
            <person name="Bardou P."/>
            <person name="Montfort J."/>
            <person name="Klopp C."/>
            <person name="Cabau C."/>
            <person name="Gaspin C."/>
            <person name="Thorgaard G.H."/>
            <person name="Boussaha M."/>
            <person name="Quillet E."/>
            <person name="Guyomard R."/>
            <person name="Galiana D."/>
            <person name="Bobe J."/>
            <person name="Volff J.N."/>
            <person name="Genet C."/>
            <person name="Wincker P."/>
            <person name="Jaillon O."/>
            <person name="Roest Crollius H."/>
            <person name="Guiguen Y."/>
        </authorList>
    </citation>
    <scope>NUCLEOTIDE SEQUENCE [LARGE SCALE GENOMIC DNA]</scope>
</reference>
<name>A0A060ZD01_ONCMY</name>
<gene>
    <name evidence="1" type="ORF">GSONMT00029277001</name>
</gene>
<dbReference type="PaxDb" id="8022-A0A060ZD01"/>
<proteinExistence type="predicted"/>
<organism evidence="1 2">
    <name type="scientific">Oncorhynchus mykiss</name>
    <name type="common">Rainbow trout</name>
    <name type="synonym">Salmo gairdneri</name>
    <dbReference type="NCBI Taxonomy" id="8022"/>
    <lineage>
        <taxon>Eukaryota</taxon>
        <taxon>Metazoa</taxon>
        <taxon>Chordata</taxon>
        <taxon>Craniata</taxon>
        <taxon>Vertebrata</taxon>
        <taxon>Euteleostomi</taxon>
        <taxon>Actinopterygii</taxon>
        <taxon>Neopterygii</taxon>
        <taxon>Teleostei</taxon>
        <taxon>Protacanthopterygii</taxon>
        <taxon>Salmoniformes</taxon>
        <taxon>Salmonidae</taxon>
        <taxon>Salmoninae</taxon>
        <taxon>Oncorhynchus</taxon>
    </lineage>
</organism>
<reference evidence="1" key="2">
    <citation type="submission" date="2014-03" db="EMBL/GenBank/DDBJ databases">
        <authorList>
            <person name="Genoscope - CEA"/>
        </authorList>
    </citation>
    <scope>NUCLEOTIDE SEQUENCE</scope>
</reference>
<evidence type="ECO:0000313" key="1">
    <source>
        <dbReference type="EMBL" id="CDQ99135.1"/>
    </source>
</evidence>
<dbReference type="EMBL" id="FR943615">
    <property type="protein sequence ID" value="CDQ99135.1"/>
    <property type="molecule type" value="Genomic_DNA"/>
</dbReference>
<sequence>MAFLVRCYANCLQPWSSKVSKVVILSVASALCWVMPWAG</sequence>
<dbReference type="Proteomes" id="UP000193380">
    <property type="component" value="Unassembled WGS sequence"/>
</dbReference>
<evidence type="ECO:0000313" key="2">
    <source>
        <dbReference type="Proteomes" id="UP000193380"/>
    </source>
</evidence>
<accession>A0A060ZD01</accession>
<dbReference type="AlphaFoldDB" id="A0A060ZD01"/>
<protein>
    <submittedName>
        <fullName evidence="1">Uncharacterized protein</fullName>
    </submittedName>
</protein>